<comment type="caution">
    <text evidence="2">The sequence shown here is derived from an EMBL/GenBank/DDBJ whole genome shotgun (WGS) entry which is preliminary data.</text>
</comment>
<proteinExistence type="predicted"/>
<name>A0ABP3KMN0_9SPHN</name>
<evidence type="ECO:0000313" key="2">
    <source>
        <dbReference type="EMBL" id="GAA0481517.1"/>
    </source>
</evidence>
<dbReference type="Proteomes" id="UP001500713">
    <property type="component" value="Unassembled WGS sequence"/>
</dbReference>
<sequence>MNYIELPLQRGGLSGNGAAPWFTDALSIGESKMDVVLDNGSHFNWATSDRCTTPACNAHKKVNTAAGNIAWIDESPMDISWGPWGTMAVGVGKGTYNLADGNGSYLSYDQNLTLSLNYSGPKFEYLPWGAGITLPSDSRCVWSVPANPICPTFDGTVEKPKGSKISSGLSSSFLLYDLYFNADKLQYPQYSLFTDRPTRSGSFYMGGDNYEVFDKSTAVNLPPRSTPLGYLWGTKLHEMKVGSTSLGAFESATIVLDTGSSRFKGDAAHIIPILNQLLKVRDSNGMPVFERTFEGTPQKWTSLKYRKGGPKDHPNLPPISIEIGQSCKGVDGQHLVLTLAPDQYSYRIEEGDQRGTWAVSVHVLDGLPFLLVGSTVLDLVYSRYSYNVLQTKDKPELIQGDMTVFRKATGEQPAGYSCVKPASA</sequence>
<dbReference type="Gene3D" id="2.40.70.10">
    <property type="entry name" value="Acid Proteases"/>
    <property type="match status" value="1"/>
</dbReference>
<gene>
    <name evidence="2" type="ORF">GCM10009096_24620</name>
</gene>
<organism evidence="2 3">
    <name type="scientific">Parasphingorhabdus litoris</name>
    <dbReference type="NCBI Taxonomy" id="394733"/>
    <lineage>
        <taxon>Bacteria</taxon>
        <taxon>Pseudomonadati</taxon>
        <taxon>Pseudomonadota</taxon>
        <taxon>Alphaproteobacteria</taxon>
        <taxon>Sphingomonadales</taxon>
        <taxon>Sphingomonadaceae</taxon>
        <taxon>Parasphingorhabdus</taxon>
    </lineage>
</organism>
<evidence type="ECO:0000259" key="1">
    <source>
        <dbReference type="PROSITE" id="PS51767"/>
    </source>
</evidence>
<accession>A0ABP3KMN0</accession>
<reference evidence="3" key="1">
    <citation type="journal article" date="2019" name="Int. J. Syst. Evol. Microbiol.">
        <title>The Global Catalogue of Microorganisms (GCM) 10K type strain sequencing project: providing services to taxonomists for standard genome sequencing and annotation.</title>
        <authorList>
            <consortium name="The Broad Institute Genomics Platform"/>
            <consortium name="The Broad Institute Genome Sequencing Center for Infectious Disease"/>
            <person name="Wu L."/>
            <person name="Ma J."/>
        </authorList>
    </citation>
    <scope>NUCLEOTIDE SEQUENCE [LARGE SCALE GENOMIC DNA]</scope>
    <source>
        <strain evidence="3">JCM 14162</strain>
    </source>
</reference>
<dbReference type="InterPro" id="IPR021109">
    <property type="entry name" value="Peptidase_aspartic_dom_sf"/>
</dbReference>
<evidence type="ECO:0000313" key="3">
    <source>
        <dbReference type="Proteomes" id="UP001500713"/>
    </source>
</evidence>
<protein>
    <recommendedName>
        <fullName evidence="1">Peptidase A1 domain-containing protein</fullName>
    </recommendedName>
</protein>
<dbReference type="InterPro" id="IPR033121">
    <property type="entry name" value="PEPTIDASE_A1"/>
</dbReference>
<dbReference type="EMBL" id="BAAAEM010000003">
    <property type="protein sequence ID" value="GAA0481517.1"/>
    <property type="molecule type" value="Genomic_DNA"/>
</dbReference>
<dbReference type="SUPFAM" id="SSF50630">
    <property type="entry name" value="Acid proteases"/>
    <property type="match status" value="1"/>
</dbReference>
<feature type="domain" description="Peptidase A1" evidence="1">
    <location>
        <begin position="22"/>
        <end position="387"/>
    </location>
</feature>
<keyword evidence="3" id="KW-1185">Reference proteome</keyword>
<dbReference type="PROSITE" id="PS51767">
    <property type="entry name" value="PEPTIDASE_A1"/>
    <property type="match status" value="1"/>
</dbReference>